<reference evidence="7" key="1">
    <citation type="submission" date="2013-07" db="EMBL/GenBank/DDBJ databases">
        <title>The genome of Eucalyptus grandis.</title>
        <authorList>
            <person name="Schmutz J."/>
            <person name="Hayes R."/>
            <person name="Myburg A."/>
            <person name="Tuskan G."/>
            <person name="Grattapaglia D."/>
            <person name="Rokhsar D.S."/>
        </authorList>
    </citation>
    <scope>NUCLEOTIDE SEQUENCE</scope>
    <source>
        <tissue evidence="7">Leaf extractions</tissue>
    </source>
</reference>
<dbReference type="GO" id="GO:0009507">
    <property type="term" value="C:chloroplast"/>
    <property type="evidence" value="ECO:0000318"/>
    <property type="project" value="GO_Central"/>
</dbReference>
<evidence type="ECO:0000256" key="4">
    <source>
        <dbReference type="ARBA" id="ARBA00023157"/>
    </source>
</evidence>
<sequence length="288" mass="31424">MSCSAKVGTSIAGFNGAAVVGSKAKGALGLPSSSGFLSFGESEKTKFPALRIDFMGKQLVLSDKRALGDWSMKAPSGFSLRAQASICVSRAMRWWDKTLQPNMVEINSAQELVDSLLNAGDRLVVVDFYSPGCGGCKALHPKICQLAESNPGAIFLKVNYEELRTMCQCLHIHVLPFFRFYRGSEGQLCSFSCTNATIKKFKDAMAKYRVERCSIGPVKGLNDSELVRLAECGEIPRDLQLPVTMGNIVMTSLEKSGYEETAVPRMGTQDREYLDHSLKDASQIGVLL</sequence>
<dbReference type="eggNOG" id="KOG0907">
    <property type="taxonomic scope" value="Eukaryota"/>
</dbReference>
<dbReference type="Gramene" id="KCW48848">
    <property type="protein sequence ID" value="KCW48848"/>
    <property type="gene ID" value="EUGRSUZ_K02483"/>
</dbReference>
<proteinExistence type="inferred from homology"/>
<dbReference type="InterPro" id="IPR036249">
    <property type="entry name" value="Thioredoxin-like_sf"/>
</dbReference>
<protein>
    <recommendedName>
        <fullName evidence="6">Thioredoxin domain-containing protein</fullName>
    </recommendedName>
</protein>
<dbReference type="CDD" id="cd02947">
    <property type="entry name" value="TRX_family"/>
    <property type="match status" value="1"/>
</dbReference>
<organism evidence="7">
    <name type="scientific">Eucalyptus grandis</name>
    <name type="common">Flooded gum</name>
    <dbReference type="NCBI Taxonomy" id="71139"/>
    <lineage>
        <taxon>Eukaryota</taxon>
        <taxon>Viridiplantae</taxon>
        <taxon>Streptophyta</taxon>
        <taxon>Embryophyta</taxon>
        <taxon>Tracheophyta</taxon>
        <taxon>Spermatophyta</taxon>
        <taxon>Magnoliopsida</taxon>
        <taxon>eudicotyledons</taxon>
        <taxon>Gunneridae</taxon>
        <taxon>Pentapetalae</taxon>
        <taxon>rosids</taxon>
        <taxon>malvids</taxon>
        <taxon>Myrtales</taxon>
        <taxon>Myrtaceae</taxon>
        <taxon>Myrtoideae</taxon>
        <taxon>Eucalypteae</taxon>
        <taxon>Eucalyptus</taxon>
    </lineage>
</organism>
<dbReference type="GO" id="GO:0045454">
    <property type="term" value="P:cell redox homeostasis"/>
    <property type="evidence" value="ECO:0000318"/>
    <property type="project" value="GO_Central"/>
</dbReference>
<evidence type="ECO:0000256" key="1">
    <source>
        <dbReference type="ARBA" id="ARBA00008987"/>
    </source>
</evidence>
<keyword evidence="4" id="KW-1015">Disulfide bond</keyword>
<comment type="similarity">
    <text evidence="1">Belongs to the thioredoxin family.</text>
</comment>
<dbReference type="AlphaFoldDB" id="A0A059A4W4"/>
<dbReference type="PANTHER" id="PTHR43601">
    <property type="entry name" value="THIOREDOXIN, MITOCHONDRIAL"/>
    <property type="match status" value="1"/>
</dbReference>
<evidence type="ECO:0000256" key="3">
    <source>
        <dbReference type="ARBA" id="ARBA00022982"/>
    </source>
</evidence>
<dbReference type="OMA" id="ICVSRAM"/>
<dbReference type="OrthoDB" id="2121326at2759"/>
<dbReference type="InterPro" id="IPR013766">
    <property type="entry name" value="Thioredoxin_domain"/>
</dbReference>
<keyword evidence="3" id="KW-0249">Electron transport</keyword>
<dbReference type="EMBL" id="KK198763">
    <property type="protein sequence ID" value="KCW48848.1"/>
    <property type="molecule type" value="Genomic_DNA"/>
</dbReference>
<evidence type="ECO:0000256" key="2">
    <source>
        <dbReference type="ARBA" id="ARBA00022448"/>
    </source>
</evidence>
<gene>
    <name evidence="7" type="ORF">EUGRSUZ_K02483</name>
</gene>
<evidence type="ECO:0000256" key="5">
    <source>
        <dbReference type="ARBA" id="ARBA00023284"/>
    </source>
</evidence>
<dbReference type="SUPFAM" id="SSF52833">
    <property type="entry name" value="Thioredoxin-like"/>
    <property type="match status" value="1"/>
</dbReference>
<dbReference type="PROSITE" id="PS51352">
    <property type="entry name" value="THIOREDOXIN_2"/>
    <property type="match status" value="1"/>
</dbReference>
<dbReference type="KEGG" id="egr:104425981"/>
<evidence type="ECO:0000259" key="6">
    <source>
        <dbReference type="PROSITE" id="PS51352"/>
    </source>
</evidence>
<dbReference type="InParanoid" id="A0A059A4W4"/>
<keyword evidence="5" id="KW-0676">Redox-active center</keyword>
<dbReference type="STRING" id="71139.A0A059A4W4"/>
<dbReference type="Pfam" id="PF00085">
    <property type="entry name" value="Thioredoxin"/>
    <property type="match status" value="1"/>
</dbReference>
<feature type="domain" description="Thioredoxin" evidence="6">
    <location>
        <begin position="92"/>
        <end position="210"/>
    </location>
</feature>
<accession>A0A059A4W4</accession>
<dbReference type="PANTHER" id="PTHR43601:SF17">
    <property type="entry name" value="THIOREDOXIN-LIKE 1-2, CHLOROPLASTIC"/>
    <property type="match status" value="1"/>
</dbReference>
<dbReference type="FunFam" id="3.40.30.10:FF:000199">
    <property type="entry name" value="Thioredoxin-like 1-2, chloroplastic"/>
    <property type="match status" value="1"/>
</dbReference>
<dbReference type="Gene3D" id="3.40.30.10">
    <property type="entry name" value="Glutaredoxin"/>
    <property type="match status" value="1"/>
</dbReference>
<name>A0A059A4W4_EUCGR</name>
<keyword evidence="2" id="KW-0813">Transport</keyword>
<evidence type="ECO:0000313" key="7">
    <source>
        <dbReference type="EMBL" id="KCW48848.1"/>
    </source>
</evidence>